<keyword evidence="3" id="KW-1185">Reference proteome</keyword>
<organism evidence="1">
    <name type="scientific">Anopheles sinensis</name>
    <name type="common">Mosquito</name>
    <dbReference type="NCBI Taxonomy" id="74873"/>
    <lineage>
        <taxon>Eukaryota</taxon>
        <taxon>Metazoa</taxon>
        <taxon>Ecdysozoa</taxon>
        <taxon>Arthropoda</taxon>
        <taxon>Hexapoda</taxon>
        <taxon>Insecta</taxon>
        <taxon>Pterygota</taxon>
        <taxon>Neoptera</taxon>
        <taxon>Endopterygota</taxon>
        <taxon>Diptera</taxon>
        <taxon>Nematocera</taxon>
        <taxon>Culicoidea</taxon>
        <taxon>Culicidae</taxon>
        <taxon>Anophelinae</taxon>
        <taxon>Anopheles</taxon>
    </lineage>
</organism>
<accession>A0A084W8J1</accession>
<proteinExistence type="predicted"/>
<dbReference type="OrthoDB" id="10260567at2759"/>
<dbReference type="EMBL" id="KE525318">
    <property type="protein sequence ID" value="KFB46535.1"/>
    <property type="molecule type" value="Genomic_DNA"/>
</dbReference>
<dbReference type="VEuPathDB" id="VectorBase:ASIC014530"/>
<dbReference type="EMBL" id="ATLV01021446">
    <property type="status" value="NOT_ANNOTATED_CDS"/>
    <property type="molecule type" value="Genomic_DNA"/>
</dbReference>
<evidence type="ECO:0000313" key="1">
    <source>
        <dbReference type="EMBL" id="KFB46535.1"/>
    </source>
</evidence>
<dbReference type="STRING" id="74873.A0A084W8J1"/>
<dbReference type="EMBL" id="ATLV01021443">
    <property type="status" value="NOT_ANNOTATED_CDS"/>
    <property type="molecule type" value="Genomic_DNA"/>
</dbReference>
<sequence length="95" mass="10674">MDSALLPKPTALPLKPSDTQLTNRFVSYLPLYQHIRTLKIPGKEKTSLSWEGKSLRIALSVDSFIYFANIRPDYSWCYFNRTVCYQEAGGGAGGL</sequence>
<dbReference type="EnsemblMetazoa" id="ASIC014530-RA">
    <property type="protein sequence ID" value="ASIC014530-PA"/>
    <property type="gene ID" value="ASIC014530"/>
</dbReference>
<name>A0A084W8J1_ANOSI</name>
<dbReference type="VEuPathDB" id="VectorBase:ASIS021546"/>
<dbReference type="EMBL" id="ATLV01021444">
    <property type="status" value="NOT_ANNOTATED_CDS"/>
    <property type="molecule type" value="Genomic_DNA"/>
</dbReference>
<evidence type="ECO:0000313" key="2">
    <source>
        <dbReference type="EnsemblMetazoa" id="ASIC014530-PA"/>
    </source>
</evidence>
<dbReference type="EMBL" id="ATLV01021445">
    <property type="status" value="NOT_ANNOTATED_CDS"/>
    <property type="molecule type" value="Genomic_DNA"/>
</dbReference>
<reference evidence="1 3" key="1">
    <citation type="journal article" date="2014" name="BMC Genomics">
        <title>Genome sequence of Anopheles sinensis provides insight into genetics basis of mosquito competence for malaria parasites.</title>
        <authorList>
            <person name="Zhou D."/>
            <person name="Zhang D."/>
            <person name="Ding G."/>
            <person name="Shi L."/>
            <person name="Hou Q."/>
            <person name="Ye Y."/>
            <person name="Xu Y."/>
            <person name="Zhou H."/>
            <person name="Xiong C."/>
            <person name="Li S."/>
            <person name="Yu J."/>
            <person name="Hong S."/>
            <person name="Yu X."/>
            <person name="Zou P."/>
            <person name="Chen C."/>
            <person name="Chang X."/>
            <person name="Wang W."/>
            <person name="Lv Y."/>
            <person name="Sun Y."/>
            <person name="Ma L."/>
            <person name="Shen B."/>
            <person name="Zhu C."/>
        </authorList>
    </citation>
    <scope>NUCLEOTIDE SEQUENCE [LARGE SCALE GENOMIC DNA]</scope>
</reference>
<evidence type="ECO:0000313" key="3">
    <source>
        <dbReference type="Proteomes" id="UP000030765"/>
    </source>
</evidence>
<protein>
    <submittedName>
        <fullName evidence="1 2">Uncharacterized protein</fullName>
    </submittedName>
</protein>
<reference evidence="2" key="2">
    <citation type="submission" date="2020-05" db="UniProtKB">
        <authorList>
            <consortium name="EnsemblMetazoa"/>
        </authorList>
    </citation>
    <scope>IDENTIFICATION</scope>
</reference>
<gene>
    <name evidence="1" type="ORF">ZHAS_00014530</name>
</gene>
<dbReference type="AlphaFoldDB" id="A0A084W8J1"/>
<dbReference type="Proteomes" id="UP000030765">
    <property type="component" value="Unassembled WGS sequence"/>
</dbReference>